<dbReference type="Gene3D" id="1.10.630.10">
    <property type="entry name" value="Cytochrome P450"/>
    <property type="match status" value="1"/>
</dbReference>
<dbReference type="InterPro" id="IPR050121">
    <property type="entry name" value="Cytochrome_P450_monoxygenase"/>
</dbReference>
<evidence type="ECO:0000256" key="3">
    <source>
        <dbReference type="ARBA" id="ARBA00022723"/>
    </source>
</evidence>
<comment type="caution">
    <text evidence="8">The sequence shown here is derived from an EMBL/GenBank/DDBJ whole genome shotgun (WGS) entry which is preliminary data.</text>
</comment>
<keyword evidence="7" id="KW-0812">Transmembrane</keyword>
<keyword evidence="5" id="KW-0408">Iron</keyword>
<comment type="similarity">
    <text evidence="2">Belongs to the cytochrome P450 family.</text>
</comment>
<keyword evidence="7" id="KW-1133">Transmembrane helix</keyword>
<keyword evidence="3" id="KW-0479">Metal-binding</keyword>
<evidence type="ECO:0000256" key="4">
    <source>
        <dbReference type="ARBA" id="ARBA00023002"/>
    </source>
</evidence>
<keyword evidence="4" id="KW-0560">Oxidoreductase</keyword>
<evidence type="ECO:0000313" key="9">
    <source>
        <dbReference type="Proteomes" id="UP001521785"/>
    </source>
</evidence>
<sequence length="385" mass="43890">MFVAFIASFGEAVRATLVVSIFYAVGLLVYRLKFAPLAGFPGPKLAAITGWYEFYYDWWLGGKYLFHIEKLHQEYGPIIRVNPIEVSISDPTFYNEVYVAEYKRRTEHYDAFAQGLNFDGSFLLTKDHDLHRHRRKPFEPSFSKKGISSFYSILVEVSLKLEARLLRLKGTGNVVRLDHVFACYAGDIMGRLCFDDVAIDGNGEFLDDEKFAPDWYNVLHMMVLQVPLFTAFPWLAQIIKLVPKRLLLWAFPQGHAFNTFTEVARQRVRAIINLGDSNVESKPASVFHALANSNMPDSEKTEDRLTIEAQILLAAGTVTSARTIVMAAYYLLTDTRLQSELRSELRKPMNGWPDRAPTMAELENLPLLQAISKEALRLVNDDMQF</sequence>
<evidence type="ECO:0000256" key="6">
    <source>
        <dbReference type="ARBA" id="ARBA00023033"/>
    </source>
</evidence>
<name>A0ABR3QT44_9PLEO</name>
<accession>A0ABR3QT44</accession>
<evidence type="ECO:0000256" key="7">
    <source>
        <dbReference type="SAM" id="Phobius"/>
    </source>
</evidence>
<protein>
    <recommendedName>
        <fullName evidence="10">Cytochrome P450</fullName>
    </recommendedName>
</protein>
<dbReference type="SUPFAM" id="SSF48264">
    <property type="entry name" value="Cytochrome P450"/>
    <property type="match status" value="1"/>
</dbReference>
<dbReference type="CDD" id="cd11062">
    <property type="entry name" value="CYP58-like"/>
    <property type="match status" value="1"/>
</dbReference>
<organism evidence="8 9">
    <name type="scientific">Paraconiothyrium brasiliense</name>
    <dbReference type="NCBI Taxonomy" id="300254"/>
    <lineage>
        <taxon>Eukaryota</taxon>
        <taxon>Fungi</taxon>
        <taxon>Dikarya</taxon>
        <taxon>Ascomycota</taxon>
        <taxon>Pezizomycotina</taxon>
        <taxon>Dothideomycetes</taxon>
        <taxon>Pleosporomycetidae</taxon>
        <taxon>Pleosporales</taxon>
        <taxon>Massarineae</taxon>
        <taxon>Didymosphaeriaceae</taxon>
        <taxon>Paraconiothyrium</taxon>
    </lineage>
</organism>
<keyword evidence="7" id="KW-0472">Membrane</keyword>
<evidence type="ECO:0008006" key="10">
    <source>
        <dbReference type="Google" id="ProtNLM"/>
    </source>
</evidence>
<dbReference type="Pfam" id="PF00067">
    <property type="entry name" value="p450"/>
    <property type="match status" value="1"/>
</dbReference>
<evidence type="ECO:0000256" key="1">
    <source>
        <dbReference type="ARBA" id="ARBA00001971"/>
    </source>
</evidence>
<dbReference type="PANTHER" id="PTHR24305">
    <property type="entry name" value="CYTOCHROME P450"/>
    <property type="match status" value="1"/>
</dbReference>
<dbReference type="EMBL" id="JAKJXO020000016">
    <property type="protein sequence ID" value="KAL1595330.1"/>
    <property type="molecule type" value="Genomic_DNA"/>
</dbReference>
<dbReference type="Proteomes" id="UP001521785">
    <property type="component" value="Unassembled WGS sequence"/>
</dbReference>
<keyword evidence="9" id="KW-1185">Reference proteome</keyword>
<feature type="transmembrane region" description="Helical" evidence="7">
    <location>
        <begin position="12"/>
        <end position="30"/>
    </location>
</feature>
<comment type="cofactor">
    <cofactor evidence="1">
        <name>heme</name>
        <dbReference type="ChEBI" id="CHEBI:30413"/>
    </cofactor>
</comment>
<dbReference type="InterPro" id="IPR001128">
    <property type="entry name" value="Cyt_P450"/>
</dbReference>
<gene>
    <name evidence="8" type="ORF">SLS60_010021</name>
</gene>
<evidence type="ECO:0000313" key="8">
    <source>
        <dbReference type="EMBL" id="KAL1595330.1"/>
    </source>
</evidence>
<dbReference type="InterPro" id="IPR036396">
    <property type="entry name" value="Cyt_P450_sf"/>
</dbReference>
<proteinExistence type="inferred from homology"/>
<reference evidence="8 9" key="1">
    <citation type="submission" date="2024-02" db="EMBL/GenBank/DDBJ databases">
        <title>De novo assembly and annotation of 12 fungi associated with fruit tree decline syndrome in Ontario, Canada.</title>
        <authorList>
            <person name="Sulman M."/>
            <person name="Ellouze W."/>
            <person name="Ilyukhin E."/>
        </authorList>
    </citation>
    <scope>NUCLEOTIDE SEQUENCE [LARGE SCALE GENOMIC DNA]</scope>
    <source>
        <strain evidence="8 9">M42-189</strain>
    </source>
</reference>
<evidence type="ECO:0000256" key="2">
    <source>
        <dbReference type="ARBA" id="ARBA00010617"/>
    </source>
</evidence>
<evidence type="ECO:0000256" key="5">
    <source>
        <dbReference type="ARBA" id="ARBA00023004"/>
    </source>
</evidence>
<keyword evidence="6" id="KW-0503">Monooxygenase</keyword>
<dbReference type="PANTHER" id="PTHR24305:SF157">
    <property type="entry name" value="N-ACETYLTRYPTOPHAN 6-HYDROXYLASE IVOC-RELATED"/>
    <property type="match status" value="1"/>
</dbReference>